<evidence type="ECO:0000313" key="4">
    <source>
        <dbReference type="Proteomes" id="UP001165083"/>
    </source>
</evidence>
<dbReference type="EMBL" id="BSXW01000035">
    <property type="protein sequence ID" value="GMF10253.1"/>
    <property type="molecule type" value="Genomic_DNA"/>
</dbReference>
<feature type="transmembrane region" description="Helical" evidence="2">
    <location>
        <begin position="6"/>
        <end position="27"/>
    </location>
</feature>
<feature type="compositionally biased region" description="Basic and acidic residues" evidence="1">
    <location>
        <begin position="40"/>
        <end position="57"/>
    </location>
</feature>
<protein>
    <submittedName>
        <fullName evidence="3">Unnamed protein product</fullName>
    </submittedName>
</protein>
<keyword evidence="2" id="KW-0472">Membrane</keyword>
<feature type="region of interest" description="Disordered" evidence="1">
    <location>
        <begin position="35"/>
        <end position="58"/>
    </location>
</feature>
<keyword evidence="2" id="KW-1133">Transmembrane helix</keyword>
<dbReference type="OrthoDB" id="123142at2759"/>
<proteinExistence type="predicted"/>
<evidence type="ECO:0000256" key="2">
    <source>
        <dbReference type="SAM" id="Phobius"/>
    </source>
</evidence>
<evidence type="ECO:0000256" key="1">
    <source>
        <dbReference type="SAM" id="MobiDB-lite"/>
    </source>
</evidence>
<dbReference type="Proteomes" id="UP001165083">
    <property type="component" value="Unassembled WGS sequence"/>
</dbReference>
<accession>A0A9W6TBK8</accession>
<keyword evidence="2" id="KW-0812">Transmembrane</keyword>
<name>A0A9W6TBK8_9STRA</name>
<organism evidence="3 4">
    <name type="scientific">Phytophthora lilii</name>
    <dbReference type="NCBI Taxonomy" id="2077276"/>
    <lineage>
        <taxon>Eukaryota</taxon>
        <taxon>Sar</taxon>
        <taxon>Stramenopiles</taxon>
        <taxon>Oomycota</taxon>
        <taxon>Peronosporomycetes</taxon>
        <taxon>Peronosporales</taxon>
        <taxon>Peronosporaceae</taxon>
        <taxon>Phytophthora</taxon>
    </lineage>
</organism>
<sequence>METWGVELALGFSMNVAVVAFCWISGWRPVNTSSSFQWHDTQRGDEETNDADDHAHESAALWSGGAETTVGLVIAVAVMVAVATEIASETGGRAIGYSRF</sequence>
<dbReference type="AlphaFoldDB" id="A0A9W6TBK8"/>
<evidence type="ECO:0000313" key="3">
    <source>
        <dbReference type="EMBL" id="GMF10253.1"/>
    </source>
</evidence>
<gene>
    <name evidence="3" type="ORF">Plil01_000108200</name>
</gene>
<keyword evidence="4" id="KW-1185">Reference proteome</keyword>
<reference evidence="3" key="1">
    <citation type="submission" date="2023-04" db="EMBL/GenBank/DDBJ databases">
        <title>Phytophthora lilii NBRC 32176.</title>
        <authorList>
            <person name="Ichikawa N."/>
            <person name="Sato H."/>
            <person name="Tonouchi N."/>
        </authorList>
    </citation>
    <scope>NUCLEOTIDE SEQUENCE</scope>
    <source>
        <strain evidence="3">NBRC 32176</strain>
    </source>
</reference>
<comment type="caution">
    <text evidence="3">The sequence shown here is derived from an EMBL/GenBank/DDBJ whole genome shotgun (WGS) entry which is preliminary data.</text>
</comment>